<dbReference type="SUPFAM" id="SSF49373">
    <property type="entry name" value="Invasin/intimin cell-adhesion fragments"/>
    <property type="match status" value="1"/>
</dbReference>
<evidence type="ECO:0000313" key="4">
    <source>
        <dbReference type="Proteomes" id="UP000520814"/>
    </source>
</evidence>
<dbReference type="RefSeq" id="WP_184197557.1">
    <property type="nucleotide sequence ID" value="NZ_JACHGW010000002.1"/>
</dbReference>
<protein>
    <recommendedName>
        <fullName evidence="2">BIG2 domain-containing protein</fullName>
    </recommendedName>
</protein>
<dbReference type="Proteomes" id="UP000520814">
    <property type="component" value="Unassembled WGS sequence"/>
</dbReference>
<accession>A0A7W9SQY6</accession>
<dbReference type="InterPro" id="IPR003343">
    <property type="entry name" value="Big_2"/>
</dbReference>
<evidence type="ECO:0000313" key="3">
    <source>
        <dbReference type="EMBL" id="MBB6051200.1"/>
    </source>
</evidence>
<feature type="chain" id="PRO_5031423476" description="BIG2 domain-containing protein" evidence="1">
    <location>
        <begin position="23"/>
        <end position="233"/>
    </location>
</feature>
<dbReference type="SMART" id="SM00635">
    <property type="entry name" value="BID_2"/>
    <property type="match status" value="1"/>
</dbReference>
<comment type="caution">
    <text evidence="3">The sequence shown here is derived from an EMBL/GenBank/DDBJ whole genome shotgun (WGS) entry which is preliminary data.</text>
</comment>
<organism evidence="3 4">
    <name type="scientific">Armatimonas rosea</name>
    <dbReference type="NCBI Taxonomy" id="685828"/>
    <lineage>
        <taxon>Bacteria</taxon>
        <taxon>Bacillati</taxon>
        <taxon>Armatimonadota</taxon>
        <taxon>Armatimonadia</taxon>
        <taxon>Armatimonadales</taxon>
        <taxon>Armatimonadaceae</taxon>
        <taxon>Armatimonas</taxon>
    </lineage>
</organism>
<evidence type="ECO:0000259" key="2">
    <source>
        <dbReference type="SMART" id="SM00635"/>
    </source>
</evidence>
<feature type="signal peptide" evidence="1">
    <location>
        <begin position="1"/>
        <end position="22"/>
    </location>
</feature>
<evidence type="ECO:0000256" key="1">
    <source>
        <dbReference type="SAM" id="SignalP"/>
    </source>
</evidence>
<dbReference type="Gene3D" id="2.60.40.1080">
    <property type="match status" value="1"/>
</dbReference>
<dbReference type="Pfam" id="PF02368">
    <property type="entry name" value="Big_2"/>
    <property type="match status" value="1"/>
</dbReference>
<keyword evidence="1" id="KW-0732">Signal</keyword>
<keyword evidence="4" id="KW-1185">Reference proteome</keyword>
<feature type="domain" description="BIG2" evidence="2">
    <location>
        <begin position="133"/>
        <end position="219"/>
    </location>
</feature>
<reference evidence="3 4" key="1">
    <citation type="submission" date="2020-08" db="EMBL/GenBank/DDBJ databases">
        <title>Genomic Encyclopedia of Type Strains, Phase IV (KMG-IV): sequencing the most valuable type-strain genomes for metagenomic binning, comparative biology and taxonomic classification.</title>
        <authorList>
            <person name="Goeker M."/>
        </authorList>
    </citation>
    <scope>NUCLEOTIDE SEQUENCE [LARGE SCALE GENOMIC DNA]</scope>
    <source>
        <strain evidence="3 4">DSM 23562</strain>
    </source>
</reference>
<dbReference type="AlphaFoldDB" id="A0A7W9SQY6"/>
<gene>
    <name evidence="3" type="ORF">HNQ39_002991</name>
</gene>
<dbReference type="EMBL" id="JACHGW010000002">
    <property type="protein sequence ID" value="MBB6051200.1"/>
    <property type="molecule type" value="Genomic_DNA"/>
</dbReference>
<name>A0A7W9SQY6_ARMRO</name>
<proteinExistence type="predicted"/>
<dbReference type="PROSITE" id="PS51257">
    <property type="entry name" value="PROKAR_LIPOPROTEIN"/>
    <property type="match status" value="1"/>
</dbReference>
<dbReference type="InterPro" id="IPR008964">
    <property type="entry name" value="Invasin/intimin_cell_adhesion"/>
</dbReference>
<sequence>MRYRVGAVLPLVFLAGCGGVSAPLSDAATGRGKIAFTIVWPQPTASRLIPLAANSIKVELSGPTPDVKVIARPPAGTTTTDVSFPSQVVGDYTIVASAYPTSDGTGTAQALGVASVTVTKDQVVDARLTMASTIVAARISPTSGTVKEGETLSLTGSGQDATGAAVVTANEKWTWTSSNPAAATVSATGNPATVTGVLAGSTVITGRELESGKSRTATVTVLPGVGNLELTVK</sequence>